<reference evidence="3 4" key="1">
    <citation type="journal article" date="2018" name="Syst. Appl. Microbiol.">
        <title>Abditibacterium utsteinense sp. nov., the first cultivated member of candidate phylum FBP, isolated from ice-free Antarctic soil samples.</title>
        <authorList>
            <person name="Tahon G."/>
            <person name="Tytgat B."/>
            <person name="Lebbe L."/>
            <person name="Carlier A."/>
            <person name="Willems A."/>
        </authorList>
    </citation>
    <scope>NUCLEOTIDE SEQUENCE [LARGE SCALE GENOMIC DNA]</scope>
    <source>
        <strain evidence="3 4">LMG 29911</strain>
    </source>
</reference>
<evidence type="ECO:0000313" key="3">
    <source>
        <dbReference type="EMBL" id="PQV64915.1"/>
    </source>
</evidence>
<feature type="chain" id="PRO_5015715773" evidence="2">
    <location>
        <begin position="27"/>
        <end position="429"/>
    </location>
</feature>
<dbReference type="InParanoid" id="A0A2S8SVU6"/>
<dbReference type="Proteomes" id="UP000237684">
    <property type="component" value="Unassembled WGS sequence"/>
</dbReference>
<dbReference type="PANTHER" id="PTHR30006:SF24">
    <property type="entry name" value="SLL0237 PROTEIN"/>
    <property type="match status" value="1"/>
</dbReference>
<dbReference type="Gene3D" id="3.40.190.10">
    <property type="entry name" value="Periplasmic binding protein-like II"/>
    <property type="match status" value="2"/>
</dbReference>
<proteinExistence type="predicted"/>
<evidence type="ECO:0000256" key="1">
    <source>
        <dbReference type="ARBA" id="ARBA00022729"/>
    </source>
</evidence>
<dbReference type="OrthoDB" id="9769319at2"/>
<protein>
    <submittedName>
        <fullName evidence="3">ABC-type Fe3+ transport system, substrate-binding protein</fullName>
    </submittedName>
</protein>
<sequence length="429" mass="45926">MNSFRFFPLIGLGLLAAGCASQTQSASNGGSATKNEASQVLTIISPHTREIQVEFTDLWKSQNPGSDIKWLDQGGTSDDLGFVRQQFAGKDKTKGIGIDLFFGGGGETFTELEKDGLLAPLSSDYSIPAQLNGVPLRGKNNSWVAAALSGFGILYNKQIAARDKLPIPQSWEGLTDPKLRDRIELADPRHSGSAHTAYEIILQSNGWDKGWKILTAMTGNARTFATNGGAPLQDVQNGEAVFCPSIDFYARSAIKKAGNEKLGYISPQGQDVVTADPIALLPGAPNAQAAKKFVQMVMSPAGQKLWFTAKGSAGGPKNSELFRLPALPASYTNGGASGNPYQNRNSAKYDAEKASIRRRALDDLIGSVLIDNHDAVKAAWQKNPSLEATGYVPLSEAEFMKIAVQWNKPEFVSATQEKWASAAVAKFGG</sequence>
<evidence type="ECO:0000256" key="2">
    <source>
        <dbReference type="SAM" id="SignalP"/>
    </source>
</evidence>
<dbReference type="PANTHER" id="PTHR30006">
    <property type="entry name" value="THIAMINE-BINDING PERIPLASMIC PROTEIN-RELATED"/>
    <property type="match status" value="1"/>
</dbReference>
<organism evidence="3 4">
    <name type="scientific">Abditibacterium utsteinense</name>
    <dbReference type="NCBI Taxonomy" id="1960156"/>
    <lineage>
        <taxon>Bacteria</taxon>
        <taxon>Pseudomonadati</taxon>
        <taxon>Abditibacteriota</taxon>
        <taxon>Abditibacteriia</taxon>
        <taxon>Abditibacteriales</taxon>
        <taxon>Abditibacteriaceae</taxon>
        <taxon>Abditibacterium</taxon>
    </lineage>
</organism>
<dbReference type="SUPFAM" id="SSF53850">
    <property type="entry name" value="Periplasmic binding protein-like II"/>
    <property type="match status" value="1"/>
</dbReference>
<dbReference type="AlphaFoldDB" id="A0A2S8SVU6"/>
<name>A0A2S8SVU6_9BACT</name>
<dbReference type="EMBL" id="NIGF01000003">
    <property type="protein sequence ID" value="PQV64915.1"/>
    <property type="molecule type" value="Genomic_DNA"/>
</dbReference>
<accession>A0A2S8SVU6</accession>
<dbReference type="Pfam" id="PF13343">
    <property type="entry name" value="SBP_bac_6"/>
    <property type="match status" value="1"/>
</dbReference>
<evidence type="ECO:0000313" key="4">
    <source>
        <dbReference type="Proteomes" id="UP000237684"/>
    </source>
</evidence>
<keyword evidence="1 2" id="KW-0732">Signal</keyword>
<feature type="signal peptide" evidence="2">
    <location>
        <begin position="1"/>
        <end position="26"/>
    </location>
</feature>
<dbReference type="PROSITE" id="PS51257">
    <property type="entry name" value="PROKAR_LIPOPROTEIN"/>
    <property type="match status" value="1"/>
</dbReference>
<dbReference type="RefSeq" id="WP_157947533.1">
    <property type="nucleotide sequence ID" value="NZ_NIGF01000003.1"/>
</dbReference>
<keyword evidence="4" id="KW-1185">Reference proteome</keyword>
<gene>
    <name evidence="3" type="ORF">B1R32_103182</name>
</gene>
<comment type="caution">
    <text evidence="3">The sequence shown here is derived from an EMBL/GenBank/DDBJ whole genome shotgun (WGS) entry which is preliminary data.</text>
</comment>